<dbReference type="InterPro" id="IPR029752">
    <property type="entry name" value="D-isomer_DH_CS1"/>
</dbReference>
<dbReference type="PANTHER" id="PTHR43491:SF5">
    <property type="entry name" value="UDP-N-ACETYL-D-MANNOSAMINE DEHYDROGENASE"/>
    <property type="match status" value="1"/>
</dbReference>
<evidence type="ECO:0000256" key="2">
    <source>
        <dbReference type="ARBA" id="ARBA00023027"/>
    </source>
</evidence>
<dbReference type="InterPro" id="IPR028359">
    <property type="entry name" value="UDP_ManNAc/GlcNAc_DH"/>
</dbReference>
<dbReference type="NCBIfam" id="TIGR03026">
    <property type="entry name" value="NDP-sugDHase"/>
    <property type="match status" value="1"/>
</dbReference>
<dbReference type="EMBL" id="AP019377">
    <property type="protein sequence ID" value="BBH95699.1"/>
    <property type="molecule type" value="Genomic_DNA"/>
</dbReference>
<dbReference type="Gene3D" id="3.40.50.720">
    <property type="entry name" value="NAD(P)-binding Rossmann-like Domain"/>
    <property type="match status" value="2"/>
</dbReference>
<dbReference type="GO" id="GO:0016616">
    <property type="term" value="F:oxidoreductase activity, acting on the CH-OH group of donors, NAD or NADP as acceptor"/>
    <property type="evidence" value="ECO:0007669"/>
    <property type="project" value="InterPro"/>
</dbReference>
<dbReference type="PIRSF" id="PIRSF500136">
    <property type="entry name" value="UDP_ManNAc_DH"/>
    <property type="match status" value="1"/>
</dbReference>
<dbReference type="AlphaFoldDB" id="A0A455T8D4"/>
<evidence type="ECO:0000256" key="1">
    <source>
        <dbReference type="ARBA" id="ARBA00023002"/>
    </source>
</evidence>
<sequence>MEEKLSSQSVPVLSPATVAVVGLGKIGLPLAVQYARHGWQVIGCDVNAEVVEQINAGRSHIHEEPGLEEAVARLVREGRLRATNDTTAAVRQARAVVVIVPVLIDEAHRVNFAALDAATCAIGRGLQPDTLVIYETTLPVGTTSRRLASLLERVSGLRAGSDFWLAYSPERVSSGTIFRDLRLYPKVVGGVNPSSAAVAVAFYRSVLDTSEIIVMPSADDAEFVKLIETTYRDVNIALANEFARFADAHGLDVQAAIAAANSQPYSHIHTPSVGVGGHCIPVYPYFLLAGAEEVSELVNGQAPLLQLPRLARAINDSMATYAVQRLEMALGSLRGQTILILGIAYRGDVRELAFSSAALLQAALQERGALVLADDPLFSSAEIRAAGYTPFSPSRAAEVTAIILQAAHTAYRSFDFRPFTRCQVVLDGRLALQRSAIESLGMRYLAIGDGCPDGARKLAASRCREGPAAHQDATAATGQHAADGMP</sequence>
<dbReference type="GO" id="GO:0051287">
    <property type="term" value="F:NAD binding"/>
    <property type="evidence" value="ECO:0007669"/>
    <property type="project" value="InterPro"/>
</dbReference>
<dbReference type="InterPro" id="IPR017476">
    <property type="entry name" value="UDP-Glc/GDP-Man"/>
</dbReference>
<keyword evidence="2" id="KW-0520">NAD</keyword>
<dbReference type="SUPFAM" id="SSF48179">
    <property type="entry name" value="6-phosphogluconate dehydrogenase C-terminal domain-like"/>
    <property type="match status" value="1"/>
</dbReference>
<dbReference type="SUPFAM" id="SSF52413">
    <property type="entry name" value="UDP-glucose/GDP-mannose dehydrogenase C-terminal domain"/>
    <property type="match status" value="1"/>
</dbReference>
<dbReference type="PANTHER" id="PTHR43491">
    <property type="entry name" value="UDP-N-ACETYL-D-MANNOSAMINE DEHYDROGENASE"/>
    <property type="match status" value="1"/>
</dbReference>
<proteinExistence type="inferred from homology"/>
<dbReference type="InterPro" id="IPR008927">
    <property type="entry name" value="6-PGluconate_DH-like_C_sf"/>
</dbReference>
<dbReference type="InterPro" id="IPR014026">
    <property type="entry name" value="UDP-Glc/GDP-Man_DH_dimer"/>
</dbReference>
<evidence type="ECO:0000313" key="5">
    <source>
        <dbReference type="EMBL" id="BBH95699.1"/>
    </source>
</evidence>
<dbReference type="PROSITE" id="PS00065">
    <property type="entry name" value="D_2_HYDROXYACID_DH_1"/>
    <property type="match status" value="1"/>
</dbReference>
<dbReference type="InterPro" id="IPR036291">
    <property type="entry name" value="NAD(P)-bd_dom_sf"/>
</dbReference>
<comment type="similarity">
    <text evidence="3">Belongs to the UDP-glucose/GDP-mannose dehydrogenase family.</text>
</comment>
<dbReference type="Pfam" id="PF00984">
    <property type="entry name" value="UDPG_MGDP_dh"/>
    <property type="match status" value="1"/>
</dbReference>
<evidence type="ECO:0000259" key="4">
    <source>
        <dbReference type="SMART" id="SM00984"/>
    </source>
</evidence>
<organism evidence="5">
    <name type="scientific">Thermogemmatispora argillosa</name>
    <dbReference type="NCBI Taxonomy" id="2045280"/>
    <lineage>
        <taxon>Bacteria</taxon>
        <taxon>Bacillati</taxon>
        <taxon>Chloroflexota</taxon>
        <taxon>Ktedonobacteria</taxon>
        <taxon>Thermogemmatisporales</taxon>
        <taxon>Thermogemmatisporaceae</taxon>
        <taxon>Thermogemmatispora</taxon>
    </lineage>
</organism>
<dbReference type="InterPro" id="IPR001732">
    <property type="entry name" value="UDP-Glc/GDP-Man_DH_N"/>
</dbReference>
<dbReference type="SUPFAM" id="SSF51735">
    <property type="entry name" value="NAD(P)-binding Rossmann-fold domains"/>
    <property type="match status" value="1"/>
</dbReference>
<dbReference type="SMART" id="SM00984">
    <property type="entry name" value="UDPG_MGDP_dh_C"/>
    <property type="match status" value="1"/>
</dbReference>
<accession>A0A455T8D4</accession>
<dbReference type="Pfam" id="PF03721">
    <property type="entry name" value="UDPG_MGDP_dh_N"/>
    <property type="match status" value="1"/>
</dbReference>
<evidence type="ECO:0000256" key="3">
    <source>
        <dbReference type="PIRNR" id="PIRNR000124"/>
    </source>
</evidence>
<dbReference type="Pfam" id="PF03720">
    <property type="entry name" value="UDPG_MGDP_dh_C"/>
    <property type="match status" value="1"/>
</dbReference>
<dbReference type="InterPro" id="IPR036220">
    <property type="entry name" value="UDP-Glc/GDP-Man_DH_C_sf"/>
</dbReference>
<keyword evidence="1" id="KW-0560">Oxidoreductase</keyword>
<feature type="domain" description="UDP-glucose/GDP-mannose dehydrogenase C-terminal" evidence="4">
    <location>
        <begin position="339"/>
        <end position="434"/>
    </location>
</feature>
<dbReference type="PIRSF" id="PIRSF000124">
    <property type="entry name" value="UDPglc_GDPman_dh"/>
    <property type="match status" value="1"/>
</dbReference>
<protein>
    <submittedName>
        <fullName evidence="5">Nucleotide sugar dehydrogenase</fullName>
    </submittedName>
</protein>
<dbReference type="InterPro" id="IPR014027">
    <property type="entry name" value="UDP-Glc/GDP-Man_DH_C"/>
</dbReference>
<name>A0A455T8D4_9CHLR</name>
<gene>
    <name evidence="5" type="ORF">KTA_38980</name>
</gene>
<dbReference type="GO" id="GO:0000271">
    <property type="term" value="P:polysaccharide biosynthetic process"/>
    <property type="evidence" value="ECO:0007669"/>
    <property type="project" value="InterPro"/>
</dbReference>
<reference evidence="5" key="1">
    <citation type="submission" date="2018-12" db="EMBL/GenBank/DDBJ databases">
        <title>Novel natural products biosynthetic potential of the class Ktedonobacteria.</title>
        <authorList>
            <person name="Zheng Y."/>
            <person name="Saitou A."/>
            <person name="Wang C.M."/>
            <person name="Toyoda A."/>
            <person name="Minakuchi Y."/>
            <person name="Sekiguchi Y."/>
            <person name="Ueda K."/>
            <person name="Takano H."/>
            <person name="Sakai Y."/>
            <person name="Yokota A."/>
            <person name="Yabe S."/>
        </authorList>
    </citation>
    <scope>NUCLEOTIDE SEQUENCE</scope>
    <source>
        <strain evidence="5">A3-2</strain>
    </source>
</reference>
<dbReference type="GO" id="GO:0016628">
    <property type="term" value="F:oxidoreductase activity, acting on the CH-CH group of donors, NAD or NADP as acceptor"/>
    <property type="evidence" value="ECO:0007669"/>
    <property type="project" value="InterPro"/>
</dbReference>